<accession>A0A8D2GUT8</accession>
<evidence type="ECO:0000313" key="2">
    <source>
        <dbReference type="Proteomes" id="UP000694417"/>
    </source>
</evidence>
<protein>
    <submittedName>
        <fullName evidence="1">Uncharacterized protein</fullName>
    </submittedName>
</protein>
<reference evidence="1" key="2">
    <citation type="submission" date="2025-09" db="UniProtKB">
        <authorList>
            <consortium name="Ensembl"/>
        </authorList>
    </citation>
    <scope>IDENTIFICATION</scope>
</reference>
<reference evidence="1" key="1">
    <citation type="submission" date="2025-08" db="UniProtKB">
        <authorList>
            <consortium name="Ensembl"/>
        </authorList>
    </citation>
    <scope>IDENTIFICATION</scope>
</reference>
<dbReference type="AlphaFoldDB" id="A0A8D2GUT8"/>
<name>A0A8D2GUT8_UROPR</name>
<dbReference type="Proteomes" id="UP000694417">
    <property type="component" value="Unplaced"/>
</dbReference>
<dbReference type="Ensembl" id="ENSUPAT00010003204.1">
    <property type="protein sequence ID" value="ENSUPAP00010002779.1"/>
    <property type="gene ID" value="ENSUPAG00010002321.1"/>
</dbReference>
<evidence type="ECO:0000313" key="1">
    <source>
        <dbReference type="Ensembl" id="ENSUPAP00010002779.1"/>
    </source>
</evidence>
<keyword evidence="2" id="KW-1185">Reference proteome</keyword>
<sequence length="149" mass="15928">MPPSFLAPYPFPSSLLPPLSPHSSYPLVIFDSPPLPLVSNLSPTPAASFSAEPLGWPLLSVSTASIPSPFITQCPGVQCASEAIFMLSLAPLQYSLYNILSYQMALDLDSTRSCRLLGCGALCLLIFQTPEQCITDSPPLSCPFPSTHN</sequence>
<organism evidence="1 2">
    <name type="scientific">Urocitellus parryii</name>
    <name type="common">Arctic ground squirrel</name>
    <name type="synonym">Spermophilus parryii</name>
    <dbReference type="NCBI Taxonomy" id="9999"/>
    <lineage>
        <taxon>Eukaryota</taxon>
        <taxon>Metazoa</taxon>
        <taxon>Chordata</taxon>
        <taxon>Craniata</taxon>
        <taxon>Vertebrata</taxon>
        <taxon>Euteleostomi</taxon>
        <taxon>Mammalia</taxon>
        <taxon>Eutheria</taxon>
        <taxon>Euarchontoglires</taxon>
        <taxon>Glires</taxon>
        <taxon>Rodentia</taxon>
        <taxon>Sciuromorpha</taxon>
        <taxon>Sciuridae</taxon>
        <taxon>Xerinae</taxon>
        <taxon>Marmotini</taxon>
        <taxon>Urocitellus</taxon>
    </lineage>
</organism>
<proteinExistence type="predicted"/>